<organism evidence="1 2">
    <name type="scientific">Meyerozyma guilliermondii (strain ATCC 6260 / CBS 566 / DSM 6381 / JCM 1539 / NBRC 10279 / NRRL Y-324)</name>
    <name type="common">Yeast</name>
    <name type="synonym">Candida guilliermondii</name>
    <dbReference type="NCBI Taxonomy" id="294746"/>
    <lineage>
        <taxon>Eukaryota</taxon>
        <taxon>Fungi</taxon>
        <taxon>Dikarya</taxon>
        <taxon>Ascomycota</taxon>
        <taxon>Saccharomycotina</taxon>
        <taxon>Pichiomycetes</taxon>
        <taxon>Debaryomycetaceae</taxon>
        <taxon>Meyerozyma</taxon>
    </lineage>
</organism>
<accession>A5DEL1</accession>
<dbReference type="AlphaFoldDB" id="A5DEL1"/>
<dbReference type="KEGG" id="pgu:PGUG_01712"/>
<gene>
    <name evidence="1" type="ORF">PGUG_01712</name>
</gene>
<protein>
    <recommendedName>
        <fullName evidence="3">Ribosome biogenesis protein NSA1</fullName>
    </recommendedName>
</protein>
<dbReference type="InterPro" id="IPR036322">
    <property type="entry name" value="WD40_repeat_dom_sf"/>
</dbReference>
<dbReference type="SUPFAM" id="SSF50978">
    <property type="entry name" value="WD40 repeat-like"/>
    <property type="match status" value="1"/>
</dbReference>
<reference evidence="1 2" key="1">
    <citation type="journal article" date="2009" name="Nature">
        <title>Evolution of pathogenicity and sexual reproduction in eight Candida genomes.</title>
        <authorList>
            <person name="Butler G."/>
            <person name="Rasmussen M.D."/>
            <person name="Lin M.F."/>
            <person name="Santos M.A."/>
            <person name="Sakthikumar S."/>
            <person name="Munro C.A."/>
            <person name="Rheinbay E."/>
            <person name="Grabherr M."/>
            <person name="Forche A."/>
            <person name="Reedy J.L."/>
            <person name="Agrafioti I."/>
            <person name="Arnaud M.B."/>
            <person name="Bates S."/>
            <person name="Brown A.J."/>
            <person name="Brunke S."/>
            <person name="Costanzo M.C."/>
            <person name="Fitzpatrick D.A."/>
            <person name="de Groot P.W."/>
            <person name="Harris D."/>
            <person name="Hoyer L.L."/>
            <person name="Hube B."/>
            <person name="Klis F.M."/>
            <person name="Kodira C."/>
            <person name="Lennard N."/>
            <person name="Logue M.E."/>
            <person name="Martin R."/>
            <person name="Neiman A.M."/>
            <person name="Nikolaou E."/>
            <person name="Quail M.A."/>
            <person name="Quinn J."/>
            <person name="Santos M.C."/>
            <person name="Schmitzberger F.F."/>
            <person name="Sherlock G."/>
            <person name="Shah P."/>
            <person name="Silverstein K.A."/>
            <person name="Skrzypek M.S."/>
            <person name="Soll D."/>
            <person name="Staggs R."/>
            <person name="Stansfield I."/>
            <person name="Stumpf M.P."/>
            <person name="Sudbery P.E."/>
            <person name="Srikantha T."/>
            <person name="Zeng Q."/>
            <person name="Berman J."/>
            <person name="Berriman M."/>
            <person name="Heitman J."/>
            <person name="Gow N.A."/>
            <person name="Lorenz M.C."/>
            <person name="Birren B.W."/>
            <person name="Kellis M."/>
            <person name="Cuomo C.A."/>
        </authorList>
    </citation>
    <scope>NUCLEOTIDE SEQUENCE [LARGE SCALE GENOMIC DNA]</scope>
    <source>
        <strain evidence="2">ATCC 6260 / CBS 566 / DSM 6381 / JCM 1539 / NBRC 10279 / NRRL Y-324</strain>
    </source>
</reference>
<dbReference type="GeneID" id="5128112"/>
<dbReference type="EMBL" id="CH408156">
    <property type="protein sequence ID" value="EDK37615.2"/>
    <property type="molecule type" value="Genomic_DNA"/>
</dbReference>
<sequence>MLGVAHGRFLYSCSTEGKLIFRDLLNDDSDTSNRIFLVQKPVSAVEVRDAEPGVVQVVCAGKGNPVKKYCVDLNRGHQDHGVRRSDICCNIIGHGGTNWWNGGGDTSTGSDWSYAVPTWSVEGVDDWIISTVSVEKTVICGTQNGTVLLFKDGASEVGHRVNLSHFPIRDLAVHGLYVVCHDSMSKVFLLDQNLAILRVYDGLKIGPVSSCKYVFDDSAFDRRRKVATSVGSDTLQMFVVTTNLENRMVIYKLEATAEMVLNMELHSGAPCFDILGHGSNFALLQEICGEAGMVPNKRRQLWQPLGMEATEVAKPRKAINHEL</sequence>
<dbReference type="HOGENOM" id="CLU_041159_0_0_1"/>
<proteinExistence type="predicted"/>
<dbReference type="STRING" id="294746.A5DEL1"/>
<dbReference type="InParanoid" id="A5DEL1"/>
<evidence type="ECO:0008006" key="3">
    <source>
        <dbReference type="Google" id="ProtNLM"/>
    </source>
</evidence>
<dbReference type="RefSeq" id="XP_001486042.2">
    <property type="nucleotide sequence ID" value="XM_001485992.1"/>
</dbReference>
<keyword evidence="2" id="KW-1185">Reference proteome</keyword>
<dbReference type="VEuPathDB" id="FungiDB:PGUG_01712"/>
<dbReference type="OrthoDB" id="18388at2759"/>
<evidence type="ECO:0000313" key="2">
    <source>
        <dbReference type="Proteomes" id="UP000001997"/>
    </source>
</evidence>
<dbReference type="eggNOG" id="ENOG502SEZ5">
    <property type="taxonomic scope" value="Eukaryota"/>
</dbReference>
<evidence type="ECO:0000313" key="1">
    <source>
        <dbReference type="EMBL" id="EDK37615.2"/>
    </source>
</evidence>
<name>A5DEL1_PICGU</name>
<dbReference type="Proteomes" id="UP000001997">
    <property type="component" value="Unassembled WGS sequence"/>
</dbReference>